<feature type="compositionally biased region" description="Basic and acidic residues" evidence="1">
    <location>
        <begin position="93"/>
        <end position="114"/>
    </location>
</feature>
<reference evidence="2 3" key="1">
    <citation type="submission" date="2014-03" db="EMBL/GenBank/DDBJ databases">
        <title>Genomics of Bifidobacteria.</title>
        <authorList>
            <person name="Ventura M."/>
            <person name="Milani C."/>
            <person name="Lugli G.A."/>
        </authorList>
    </citation>
    <scope>NUCLEOTIDE SEQUENCE [LARGE SCALE GENOMIC DNA]</scope>
    <source>
        <strain evidence="2 3">DSM 21395</strain>
    </source>
</reference>
<dbReference type="GeneID" id="93095353"/>
<dbReference type="EMBL" id="JGZE01000002">
    <property type="protein sequence ID" value="KFI79258.1"/>
    <property type="molecule type" value="Genomic_DNA"/>
</dbReference>
<gene>
    <name evidence="2" type="ORF">BMON_0463</name>
</gene>
<dbReference type="Proteomes" id="UP000029082">
    <property type="component" value="Unassembled WGS sequence"/>
</dbReference>
<proteinExistence type="predicted"/>
<sequence>MSQHAMNGNGNLHGVFQMLVAEFGPSVVDMGKQFLDDTLRNVTDPSDSGERREQTTSQSESKSRPKPKSKSKNQSHGTQSAGLHNQPSDSQNDDVRSSRDENRDASESRRDGDAHQAFGHNGTTPSLGAEKVTMIVTGTDVIGVFKTIVEQAGEVRKFEEVQKTQRADISARRDIAIAKIEAQKEALQSYLDKSFDERKENFSKLFAVVDHALETNNMQELAMSLQGILTLADTSPFKDLQTVEATATALADPNHEWDF</sequence>
<feature type="region of interest" description="Disordered" evidence="1">
    <location>
        <begin position="39"/>
        <end position="127"/>
    </location>
</feature>
<name>A0A087C7K8_9BIFI</name>
<dbReference type="AlphaFoldDB" id="A0A087C7K8"/>
<evidence type="ECO:0000256" key="1">
    <source>
        <dbReference type="SAM" id="MobiDB-lite"/>
    </source>
</evidence>
<accession>A0A087C7K8</accession>
<dbReference type="eggNOG" id="ENOG5032BFM">
    <property type="taxonomic scope" value="Bacteria"/>
</dbReference>
<organism evidence="2 3">
    <name type="scientific">Bifidobacterium mongoliense DSM 21395</name>
    <dbReference type="NCBI Taxonomy" id="1437603"/>
    <lineage>
        <taxon>Bacteria</taxon>
        <taxon>Bacillati</taxon>
        <taxon>Actinomycetota</taxon>
        <taxon>Actinomycetes</taxon>
        <taxon>Bifidobacteriales</taxon>
        <taxon>Bifidobacteriaceae</taxon>
        <taxon>Bifidobacterium</taxon>
    </lineage>
</organism>
<keyword evidence="3" id="KW-1185">Reference proteome</keyword>
<protein>
    <submittedName>
        <fullName evidence="2">Uncharacterized protein</fullName>
    </submittedName>
</protein>
<comment type="caution">
    <text evidence="2">The sequence shown here is derived from an EMBL/GenBank/DDBJ whole genome shotgun (WGS) entry which is preliminary data.</text>
</comment>
<feature type="compositionally biased region" description="Polar residues" evidence="1">
    <location>
        <begin position="76"/>
        <end position="90"/>
    </location>
</feature>
<evidence type="ECO:0000313" key="2">
    <source>
        <dbReference type="EMBL" id="KFI79258.1"/>
    </source>
</evidence>
<evidence type="ECO:0000313" key="3">
    <source>
        <dbReference type="Proteomes" id="UP000029082"/>
    </source>
</evidence>
<feature type="compositionally biased region" description="Basic residues" evidence="1">
    <location>
        <begin position="64"/>
        <end position="73"/>
    </location>
</feature>
<dbReference type="RefSeq" id="WP_052122202.1">
    <property type="nucleotide sequence ID" value="NZ_JDUO01000004.1"/>
</dbReference>